<organism evidence="1 2">
    <name type="scientific">Amycolatopsis melonis</name>
    <dbReference type="NCBI Taxonomy" id="3156488"/>
    <lineage>
        <taxon>Bacteria</taxon>
        <taxon>Bacillati</taxon>
        <taxon>Actinomycetota</taxon>
        <taxon>Actinomycetes</taxon>
        <taxon>Pseudonocardiales</taxon>
        <taxon>Pseudonocardiaceae</taxon>
        <taxon>Amycolatopsis</taxon>
    </lineage>
</organism>
<reference evidence="1 2" key="1">
    <citation type="submission" date="2024-05" db="EMBL/GenBank/DDBJ databases">
        <authorList>
            <person name="Zhao H."/>
            <person name="Xu Y."/>
            <person name="Lin S."/>
            <person name="Spain J.C."/>
            <person name="Zhou N.-Y."/>
        </authorList>
    </citation>
    <scope>NUCLEOTIDE SEQUENCE [LARGE SCALE GENOMIC DNA]</scope>
    <source>
        <strain evidence="1 2">NEAU-NG30</strain>
    </source>
</reference>
<dbReference type="EMBL" id="JBDZYD010000005">
    <property type="protein sequence ID" value="MEQ0560483.1"/>
    <property type="molecule type" value="Genomic_DNA"/>
</dbReference>
<dbReference type="RefSeq" id="WP_348951360.1">
    <property type="nucleotide sequence ID" value="NZ_JBDZYD010000005.1"/>
</dbReference>
<name>A0ABV0LG86_9PSEU</name>
<sequence>MSEIERQIRLKLAGLISGVLDVEAVADWATEIREQDDPALDDDRLWSALDKLSGADSKTGPEEYLYGHDDYVRWLADFDGGIF</sequence>
<accession>A0ABV0LG86</accession>
<evidence type="ECO:0008006" key="3">
    <source>
        <dbReference type="Google" id="ProtNLM"/>
    </source>
</evidence>
<evidence type="ECO:0000313" key="2">
    <source>
        <dbReference type="Proteomes" id="UP001440984"/>
    </source>
</evidence>
<gene>
    <name evidence="1" type="ORF">ABJI51_15450</name>
</gene>
<dbReference type="Proteomes" id="UP001440984">
    <property type="component" value="Unassembled WGS sequence"/>
</dbReference>
<keyword evidence="2" id="KW-1185">Reference proteome</keyword>
<protein>
    <recommendedName>
        <fullName evidence="3">Addiction module component</fullName>
    </recommendedName>
</protein>
<evidence type="ECO:0000313" key="1">
    <source>
        <dbReference type="EMBL" id="MEQ0560483.1"/>
    </source>
</evidence>
<proteinExistence type="predicted"/>
<comment type="caution">
    <text evidence="1">The sequence shown here is derived from an EMBL/GenBank/DDBJ whole genome shotgun (WGS) entry which is preliminary data.</text>
</comment>